<dbReference type="AlphaFoldDB" id="A0A0F6WAI6"/>
<dbReference type="Proteomes" id="UP000034883">
    <property type="component" value="Chromosome"/>
</dbReference>
<keyword evidence="1" id="KW-0812">Transmembrane</keyword>
<accession>A0A0F6WAI6</accession>
<evidence type="ECO:0000256" key="1">
    <source>
        <dbReference type="SAM" id="Phobius"/>
    </source>
</evidence>
<dbReference type="EMBL" id="CP011125">
    <property type="protein sequence ID" value="AKF11527.1"/>
    <property type="molecule type" value="Genomic_DNA"/>
</dbReference>
<keyword evidence="2" id="KW-0732">Signal</keyword>
<sequence length="303" mass="30836">MLVVAALLSVAAVSSPASRASACSAHACPPVRFHPTSAANADEVPVVPENGAILSITGGGAVASRTLVAVRERDGESTTIELAVEDGVVRLDGALEGDVWTLTESHACETGPMSDEATTTVRVGAPATAPVALGTLHAGRWARREIVVPDSSGPCSSPIDSATIELDVVLDASVAPWRDLLQWETLVDGEPFTGGGLLGQPAPNSAIVFVACEPPTSGQHPPDLEEGLHSVQRRASLPGSDEVLATDEIEIELRCDPPPSDPPPSPMVSVCSIASPGAGASGGVGAVLAVAAIGLAARRRRRV</sequence>
<gene>
    <name evidence="3" type="ORF">DB32_008676</name>
</gene>
<keyword evidence="1" id="KW-0472">Membrane</keyword>
<reference evidence="3 4" key="1">
    <citation type="submission" date="2015-03" db="EMBL/GenBank/DDBJ databases">
        <title>Genome assembly of Sandaracinus amylolyticus DSM 53668.</title>
        <authorList>
            <person name="Sharma G."/>
            <person name="Subramanian S."/>
        </authorList>
    </citation>
    <scope>NUCLEOTIDE SEQUENCE [LARGE SCALE GENOMIC DNA]</scope>
    <source>
        <strain evidence="3 4">DSM 53668</strain>
    </source>
</reference>
<name>A0A0F6WAI6_9BACT</name>
<keyword evidence="4" id="KW-1185">Reference proteome</keyword>
<feature type="transmembrane region" description="Helical" evidence="1">
    <location>
        <begin position="273"/>
        <end position="297"/>
    </location>
</feature>
<organism evidence="3 4">
    <name type="scientific">Sandaracinus amylolyticus</name>
    <dbReference type="NCBI Taxonomy" id="927083"/>
    <lineage>
        <taxon>Bacteria</taxon>
        <taxon>Pseudomonadati</taxon>
        <taxon>Myxococcota</taxon>
        <taxon>Polyangia</taxon>
        <taxon>Polyangiales</taxon>
        <taxon>Sandaracinaceae</taxon>
        <taxon>Sandaracinus</taxon>
    </lineage>
</organism>
<evidence type="ECO:0000313" key="4">
    <source>
        <dbReference type="Proteomes" id="UP000034883"/>
    </source>
</evidence>
<dbReference type="KEGG" id="samy:DB32_008676"/>
<evidence type="ECO:0000256" key="2">
    <source>
        <dbReference type="SAM" id="SignalP"/>
    </source>
</evidence>
<proteinExistence type="predicted"/>
<feature type="chain" id="PRO_5002512024" evidence="2">
    <location>
        <begin position="20"/>
        <end position="303"/>
    </location>
</feature>
<feature type="signal peptide" evidence="2">
    <location>
        <begin position="1"/>
        <end position="19"/>
    </location>
</feature>
<protein>
    <submittedName>
        <fullName evidence="3">Uncharacterized protein</fullName>
    </submittedName>
</protein>
<evidence type="ECO:0000313" key="3">
    <source>
        <dbReference type="EMBL" id="AKF11527.1"/>
    </source>
</evidence>
<keyword evidence="1" id="KW-1133">Transmembrane helix</keyword>